<feature type="compositionally biased region" description="Basic residues" evidence="3">
    <location>
        <begin position="119"/>
        <end position="129"/>
    </location>
</feature>
<feature type="domain" description="RRM" evidence="4">
    <location>
        <begin position="158"/>
        <end position="229"/>
    </location>
</feature>
<dbReference type="GO" id="GO:0003723">
    <property type="term" value="F:RNA binding"/>
    <property type="evidence" value="ECO:0007669"/>
    <property type="project" value="UniProtKB-UniRule"/>
</dbReference>
<dbReference type="Proteomes" id="UP000051952">
    <property type="component" value="Unassembled WGS sequence"/>
</dbReference>
<feature type="domain" description="RRM" evidence="4">
    <location>
        <begin position="391"/>
        <end position="463"/>
    </location>
</feature>
<organism evidence="5 6">
    <name type="scientific">Bodo saltans</name>
    <name type="common">Flagellated protozoan</name>
    <dbReference type="NCBI Taxonomy" id="75058"/>
    <lineage>
        <taxon>Eukaryota</taxon>
        <taxon>Discoba</taxon>
        <taxon>Euglenozoa</taxon>
        <taxon>Kinetoplastea</taxon>
        <taxon>Metakinetoplastina</taxon>
        <taxon>Eubodonida</taxon>
        <taxon>Bodonidae</taxon>
        <taxon>Bodo</taxon>
    </lineage>
</organism>
<dbReference type="VEuPathDB" id="TriTrypDB:BSAL_73265"/>
<dbReference type="Gene3D" id="3.30.70.330">
    <property type="match status" value="3"/>
</dbReference>
<evidence type="ECO:0000256" key="2">
    <source>
        <dbReference type="PROSITE-ProRule" id="PRU00176"/>
    </source>
</evidence>
<dbReference type="EMBL" id="CYKH01000609">
    <property type="protein sequence ID" value="CUG06634.1"/>
    <property type="molecule type" value="Genomic_DNA"/>
</dbReference>
<feature type="compositionally biased region" description="Polar residues" evidence="3">
    <location>
        <begin position="104"/>
        <end position="113"/>
    </location>
</feature>
<feature type="compositionally biased region" description="Basic and acidic residues" evidence="3">
    <location>
        <begin position="275"/>
        <end position="287"/>
    </location>
</feature>
<dbReference type="PANTHER" id="PTHR23189">
    <property type="entry name" value="RNA RECOGNITION MOTIF-CONTAINING"/>
    <property type="match status" value="1"/>
</dbReference>
<evidence type="ECO:0000256" key="1">
    <source>
        <dbReference type="ARBA" id="ARBA00022884"/>
    </source>
</evidence>
<dbReference type="SMART" id="SM00360">
    <property type="entry name" value="RRM"/>
    <property type="match status" value="3"/>
</dbReference>
<keyword evidence="6" id="KW-1185">Reference proteome</keyword>
<feature type="domain" description="RRM" evidence="4">
    <location>
        <begin position="292"/>
        <end position="364"/>
    </location>
</feature>
<evidence type="ECO:0000256" key="3">
    <source>
        <dbReference type="SAM" id="MobiDB-lite"/>
    </source>
</evidence>
<dbReference type="InterPro" id="IPR012677">
    <property type="entry name" value="Nucleotide-bd_a/b_plait_sf"/>
</dbReference>
<sequence length="736" mass="81140">MPHNNGYDPRGPPQHHQYHFFFNTTSTINHRHNSINSSSSSSGTPSLPMVDFFFNTTSTINHRHNSIISSSSSGTPSLPMVVDRLLPMVGTMPPPPHFQGGGSYDNNNNNTRSYPLPPQHHHHHHHHHQQQQQPYGGGGGGAPGGYQPRVYETREATNTVWVGNLEPHHTDELLRYEFAPFGRVMRIARVEGKNFLFVHYRQKEEAQTAVQTLSQNGALGRARFNYGKQFDYNPEDLDLPWDPSQPHQFFGGTERRPRDPQDDGFRGGNSGGYENRGERPKRSRDDEAVPSNVLWAANIPPTLTTEELRQNFESFGAITSVSRIAERNMAFIHFSSVEECRHALDVMRGQPIGGAVLVLNYGRPQRTNDNVGGGASGGDSAANLMNEFATNVVYLGNIASNVSHDEVDRIFDQFNGFINAKYISGNGIAFGHFDTVENARSCRVALIGQLLGGAPFRVNFGKANHTMTMADRRPGGAAGSGSHGGVDLSTIDPFNASALFALTTTTPTPNDFSVGALTIPAMGSGGSSGALALTVGGTAVPKFFTRDRPVPTISVETRILALNAATYFNCGEHEKNLRPNVVQDICDDIDKCVDSATEAKLDTEISYFAPLNASHCFAIAAKRLKEHFNDDRHKKLYVLYACSRVLFGTRTTQLAFSKHSMWSFLLLLTIVAADQDTAGLDQVRIIVDRLKTASSFYIANNFEDAFVQEFQEQLDAVIQRATADQEMAQFAKRRRK</sequence>
<gene>
    <name evidence="5" type="ORF">BSAL_73265</name>
</gene>
<feature type="region of interest" description="Disordered" evidence="3">
    <location>
        <begin position="235"/>
        <end position="289"/>
    </location>
</feature>
<name>A0A0S4IX72_BODSA</name>
<dbReference type="PROSITE" id="PS50102">
    <property type="entry name" value="RRM"/>
    <property type="match status" value="3"/>
</dbReference>
<dbReference type="InterPro" id="IPR035979">
    <property type="entry name" value="RBD_domain_sf"/>
</dbReference>
<protein>
    <recommendedName>
        <fullName evidence="4">RRM domain-containing protein</fullName>
    </recommendedName>
</protein>
<evidence type="ECO:0000313" key="6">
    <source>
        <dbReference type="Proteomes" id="UP000051952"/>
    </source>
</evidence>
<reference evidence="6" key="1">
    <citation type="submission" date="2015-09" db="EMBL/GenBank/DDBJ databases">
        <authorList>
            <consortium name="Pathogen Informatics"/>
        </authorList>
    </citation>
    <scope>NUCLEOTIDE SEQUENCE [LARGE SCALE GENOMIC DNA]</scope>
    <source>
        <strain evidence="6">Lake Konstanz</strain>
    </source>
</reference>
<evidence type="ECO:0000259" key="4">
    <source>
        <dbReference type="PROSITE" id="PS50102"/>
    </source>
</evidence>
<feature type="compositionally biased region" description="Gly residues" evidence="3">
    <location>
        <begin position="135"/>
        <end position="144"/>
    </location>
</feature>
<dbReference type="OMA" id="MPPGKMP"/>
<proteinExistence type="predicted"/>
<keyword evidence="1 2" id="KW-0694">RNA-binding</keyword>
<dbReference type="InterPro" id="IPR000504">
    <property type="entry name" value="RRM_dom"/>
</dbReference>
<accession>A0A0S4IX72</accession>
<feature type="compositionally biased region" description="Basic and acidic residues" evidence="3">
    <location>
        <begin position="253"/>
        <end position="265"/>
    </location>
</feature>
<dbReference type="SUPFAM" id="SSF54928">
    <property type="entry name" value="RNA-binding domain, RBD"/>
    <property type="match status" value="2"/>
</dbReference>
<dbReference type="OrthoDB" id="6730379at2759"/>
<dbReference type="AlphaFoldDB" id="A0A0S4IX72"/>
<evidence type="ECO:0000313" key="5">
    <source>
        <dbReference type="EMBL" id="CUG06634.1"/>
    </source>
</evidence>
<feature type="region of interest" description="Disordered" evidence="3">
    <location>
        <begin position="90"/>
        <end position="148"/>
    </location>
</feature>
<dbReference type="Pfam" id="PF00076">
    <property type="entry name" value="RRM_1"/>
    <property type="match status" value="3"/>
</dbReference>